<protein>
    <recommendedName>
        <fullName evidence="4">DUF659 domain-containing protein</fullName>
    </recommendedName>
</protein>
<dbReference type="AlphaFoldDB" id="A0A0L0UQK7"/>
<feature type="region of interest" description="Disordered" evidence="1">
    <location>
        <begin position="110"/>
        <end position="133"/>
    </location>
</feature>
<dbReference type="EMBL" id="AJIL01000422">
    <property type="protein sequence ID" value="KNE89255.1"/>
    <property type="molecule type" value="Genomic_DNA"/>
</dbReference>
<sequence>MPTRIIQEPFEGETGDLELEAMPLDFVRLKERHTGVYLAETVQLIVEKFGVKNKICGIVTDNASNNKTMIDEIRKYKWPRFKGKGQWVRCFAHILNLIVQVILRPFGSHKKKASSTSRDQQGDSDDEDDPDDAEDQIELFNQEGGGGDEEDEDEPGNSTELAAELIADDEIELENDDVNELSDEEETDRYTSESCKKTLAKFRAIARKLNKSPNFKSLFVQICREKACSRPYNVERDVRTRWNSTLGQLTGICRCLAAIKISATEP</sequence>
<evidence type="ECO:0000256" key="1">
    <source>
        <dbReference type="SAM" id="MobiDB-lite"/>
    </source>
</evidence>
<dbReference type="PANTHER" id="PTHR46169">
    <property type="entry name" value="DNA REPLICATION-RELATED ELEMENT FACTOR, ISOFORM A"/>
    <property type="match status" value="1"/>
</dbReference>
<dbReference type="GO" id="GO:0005634">
    <property type="term" value="C:nucleus"/>
    <property type="evidence" value="ECO:0007669"/>
    <property type="project" value="TreeGrafter"/>
</dbReference>
<comment type="caution">
    <text evidence="2">The sequence shown here is derived from an EMBL/GenBank/DDBJ whole genome shotgun (WGS) entry which is preliminary data.</text>
</comment>
<name>A0A0L0UQK7_9BASI</name>
<feature type="compositionally biased region" description="Acidic residues" evidence="1">
    <location>
        <begin position="122"/>
        <end position="133"/>
    </location>
</feature>
<dbReference type="PANTHER" id="PTHR46169:SF15">
    <property type="entry name" value="INNER CENTROMERE PROTEIN A-LIKE ISOFORM X1-RELATED"/>
    <property type="match status" value="1"/>
</dbReference>
<gene>
    <name evidence="2" type="ORF">PSTG_17288</name>
</gene>
<evidence type="ECO:0000313" key="3">
    <source>
        <dbReference type="Proteomes" id="UP000054564"/>
    </source>
</evidence>
<reference evidence="3" key="1">
    <citation type="submission" date="2014-03" db="EMBL/GenBank/DDBJ databases">
        <title>The Genome Sequence of Puccinia striiformis f. sp. tritici PST-78.</title>
        <authorList>
            <consortium name="The Broad Institute Genome Sequencing Platform"/>
            <person name="Cuomo C."/>
            <person name="Hulbert S."/>
            <person name="Chen X."/>
            <person name="Walker B."/>
            <person name="Young S.K."/>
            <person name="Zeng Q."/>
            <person name="Gargeya S."/>
            <person name="Fitzgerald M."/>
            <person name="Haas B."/>
            <person name="Abouelleil A."/>
            <person name="Alvarado L."/>
            <person name="Arachchi H.M."/>
            <person name="Berlin A.M."/>
            <person name="Chapman S.B."/>
            <person name="Goldberg J."/>
            <person name="Griggs A."/>
            <person name="Gujja S."/>
            <person name="Hansen M."/>
            <person name="Howarth C."/>
            <person name="Imamovic A."/>
            <person name="Larimer J."/>
            <person name="McCowan C."/>
            <person name="Montmayeur A."/>
            <person name="Murphy C."/>
            <person name="Neiman D."/>
            <person name="Pearson M."/>
            <person name="Priest M."/>
            <person name="Roberts A."/>
            <person name="Saif S."/>
            <person name="Shea T."/>
            <person name="Sisk P."/>
            <person name="Sykes S."/>
            <person name="Wortman J."/>
            <person name="Nusbaum C."/>
            <person name="Birren B."/>
        </authorList>
    </citation>
    <scope>NUCLEOTIDE SEQUENCE [LARGE SCALE GENOMIC DNA]</scope>
    <source>
        <strain evidence="3">race PST-78</strain>
    </source>
</reference>
<dbReference type="SUPFAM" id="SSF53098">
    <property type="entry name" value="Ribonuclease H-like"/>
    <property type="match status" value="1"/>
</dbReference>
<dbReference type="GO" id="GO:0006357">
    <property type="term" value="P:regulation of transcription by RNA polymerase II"/>
    <property type="evidence" value="ECO:0007669"/>
    <property type="project" value="TreeGrafter"/>
</dbReference>
<accession>A0A0L0UQK7</accession>
<proteinExistence type="predicted"/>
<dbReference type="InterPro" id="IPR012337">
    <property type="entry name" value="RNaseH-like_sf"/>
</dbReference>
<dbReference type="STRING" id="1165861.A0A0L0UQK7"/>
<dbReference type="OrthoDB" id="2505635at2759"/>
<dbReference type="InterPro" id="IPR052717">
    <property type="entry name" value="Vacuolar_transposase_reg"/>
</dbReference>
<keyword evidence="3" id="KW-1185">Reference proteome</keyword>
<dbReference type="Proteomes" id="UP000054564">
    <property type="component" value="Unassembled WGS sequence"/>
</dbReference>
<organism evidence="2 3">
    <name type="scientific">Puccinia striiformis f. sp. tritici PST-78</name>
    <dbReference type="NCBI Taxonomy" id="1165861"/>
    <lineage>
        <taxon>Eukaryota</taxon>
        <taxon>Fungi</taxon>
        <taxon>Dikarya</taxon>
        <taxon>Basidiomycota</taxon>
        <taxon>Pucciniomycotina</taxon>
        <taxon>Pucciniomycetes</taxon>
        <taxon>Pucciniales</taxon>
        <taxon>Pucciniaceae</taxon>
        <taxon>Puccinia</taxon>
    </lineage>
</organism>
<evidence type="ECO:0000313" key="2">
    <source>
        <dbReference type="EMBL" id="KNE89255.1"/>
    </source>
</evidence>
<evidence type="ECO:0008006" key="4">
    <source>
        <dbReference type="Google" id="ProtNLM"/>
    </source>
</evidence>